<dbReference type="AlphaFoldDB" id="A0A2T2WI11"/>
<dbReference type="InterPro" id="IPR006214">
    <property type="entry name" value="Bax_inhibitor_1-related"/>
</dbReference>
<dbReference type="Pfam" id="PF01027">
    <property type="entry name" value="Bax1-I"/>
    <property type="match status" value="1"/>
</dbReference>
<feature type="transmembrane region" description="Helical" evidence="6">
    <location>
        <begin position="132"/>
        <end position="152"/>
    </location>
</feature>
<dbReference type="EMBL" id="PXYV01000026">
    <property type="protein sequence ID" value="PSR21869.1"/>
    <property type="molecule type" value="Genomic_DNA"/>
</dbReference>
<evidence type="ECO:0000256" key="2">
    <source>
        <dbReference type="ARBA" id="ARBA00010350"/>
    </source>
</evidence>
<accession>A0A2T2WI11</accession>
<dbReference type="GO" id="GO:0016020">
    <property type="term" value="C:membrane"/>
    <property type="evidence" value="ECO:0007669"/>
    <property type="project" value="UniProtKB-SubCell"/>
</dbReference>
<comment type="subcellular location">
    <subcellularLocation>
        <location evidence="1">Membrane</location>
        <topology evidence="1">Multi-pass membrane protein</topology>
    </subcellularLocation>
</comment>
<feature type="transmembrane region" description="Helical" evidence="6">
    <location>
        <begin position="25"/>
        <end position="42"/>
    </location>
</feature>
<dbReference type="Proteomes" id="UP000241848">
    <property type="component" value="Unassembled WGS sequence"/>
</dbReference>
<feature type="transmembrane region" description="Helical" evidence="6">
    <location>
        <begin position="164"/>
        <end position="183"/>
    </location>
</feature>
<comment type="similarity">
    <text evidence="2 6">Belongs to the BI1 family.</text>
</comment>
<evidence type="ECO:0000256" key="6">
    <source>
        <dbReference type="RuleBase" id="RU004379"/>
    </source>
</evidence>
<comment type="caution">
    <text evidence="7">The sequence shown here is derived from an EMBL/GenBank/DDBJ whole genome shotgun (WGS) entry which is preliminary data.</text>
</comment>
<keyword evidence="4 6" id="KW-1133">Transmembrane helix</keyword>
<evidence type="ECO:0000256" key="1">
    <source>
        <dbReference type="ARBA" id="ARBA00004141"/>
    </source>
</evidence>
<feature type="transmembrane region" description="Helical" evidence="6">
    <location>
        <begin position="195"/>
        <end position="216"/>
    </location>
</feature>
<evidence type="ECO:0000256" key="4">
    <source>
        <dbReference type="ARBA" id="ARBA00022989"/>
    </source>
</evidence>
<feature type="transmembrane region" description="Helical" evidence="6">
    <location>
        <begin position="103"/>
        <end position="125"/>
    </location>
</feature>
<evidence type="ECO:0000313" key="7">
    <source>
        <dbReference type="EMBL" id="PSR21869.1"/>
    </source>
</evidence>
<reference evidence="7 8" key="1">
    <citation type="journal article" date="2014" name="BMC Genomics">
        <title>Comparison of environmental and isolate Sulfobacillus genomes reveals diverse carbon, sulfur, nitrogen, and hydrogen metabolisms.</title>
        <authorList>
            <person name="Justice N.B."/>
            <person name="Norman A."/>
            <person name="Brown C.T."/>
            <person name="Singh A."/>
            <person name="Thomas B.C."/>
            <person name="Banfield J.F."/>
        </authorList>
    </citation>
    <scope>NUCLEOTIDE SEQUENCE [LARGE SCALE GENOMIC DNA]</scope>
    <source>
        <strain evidence="7">AMDSBA3</strain>
    </source>
</reference>
<evidence type="ECO:0000313" key="8">
    <source>
        <dbReference type="Proteomes" id="UP000241848"/>
    </source>
</evidence>
<keyword evidence="5 6" id="KW-0472">Membrane</keyword>
<proteinExistence type="inferred from homology"/>
<organism evidence="7 8">
    <name type="scientific">Sulfobacillus acidophilus</name>
    <dbReference type="NCBI Taxonomy" id="53633"/>
    <lineage>
        <taxon>Bacteria</taxon>
        <taxon>Bacillati</taxon>
        <taxon>Bacillota</taxon>
        <taxon>Clostridia</taxon>
        <taxon>Eubacteriales</taxon>
        <taxon>Clostridiales Family XVII. Incertae Sedis</taxon>
        <taxon>Sulfobacillus</taxon>
    </lineage>
</organism>
<feature type="transmembrane region" description="Helical" evidence="6">
    <location>
        <begin position="77"/>
        <end position="97"/>
    </location>
</feature>
<dbReference type="PANTHER" id="PTHR23291:SF50">
    <property type="entry name" value="PROTEIN LIFEGUARD 4"/>
    <property type="match status" value="1"/>
</dbReference>
<sequence>MYNRSPYAAVQVADGVEGSLMGRTLGYLAVLLLILSASALISPVTGEVGLWIGIGAALLGTIMVGRNRGSARHAFTWGTVVAIGMGLLVGPVVWSVALTQESLLWSTLGTLIVAVLFAALLVSWIPWDFSRMMPLLFIGLIMLLVTGLLSWIVPGLSGIAMSRAYNIIGVLVFLGYMMVDFSLMRARGRVVPADGAAVVLAVSLLIDIVNLFLFLLRLGRR</sequence>
<protein>
    <recommendedName>
        <fullName evidence="9">BAX inhibitor (BI)-1/YccA family protein</fullName>
    </recommendedName>
</protein>
<evidence type="ECO:0000256" key="5">
    <source>
        <dbReference type="ARBA" id="ARBA00023136"/>
    </source>
</evidence>
<gene>
    <name evidence="7" type="ORF">C7B45_09280</name>
</gene>
<feature type="transmembrane region" description="Helical" evidence="6">
    <location>
        <begin position="48"/>
        <end position="65"/>
    </location>
</feature>
<evidence type="ECO:0008006" key="9">
    <source>
        <dbReference type="Google" id="ProtNLM"/>
    </source>
</evidence>
<keyword evidence="3 6" id="KW-0812">Transmembrane</keyword>
<evidence type="ECO:0000256" key="3">
    <source>
        <dbReference type="ARBA" id="ARBA00022692"/>
    </source>
</evidence>
<name>A0A2T2WI11_9FIRM</name>
<dbReference type="PANTHER" id="PTHR23291">
    <property type="entry name" value="BAX INHIBITOR-RELATED"/>
    <property type="match status" value="1"/>
</dbReference>